<name>A0A5Q0CB22_9HYPH</name>
<proteinExistence type="predicted"/>
<evidence type="ECO:0000256" key="1">
    <source>
        <dbReference type="SAM" id="MobiDB-lite"/>
    </source>
</evidence>
<evidence type="ECO:0000313" key="2">
    <source>
        <dbReference type="EMBL" id="QFY60899.1"/>
    </source>
</evidence>
<feature type="region of interest" description="Disordered" evidence="1">
    <location>
        <begin position="57"/>
        <end position="92"/>
    </location>
</feature>
<dbReference type="AlphaFoldDB" id="A0A5Q0CB22"/>
<keyword evidence="3" id="KW-1185">Reference proteome</keyword>
<organism evidence="2 3">
    <name type="scientific">Rhizobium grahamii</name>
    <dbReference type="NCBI Taxonomy" id="1120045"/>
    <lineage>
        <taxon>Bacteria</taxon>
        <taxon>Pseudomonadati</taxon>
        <taxon>Pseudomonadota</taxon>
        <taxon>Alphaproteobacteria</taxon>
        <taxon>Hyphomicrobiales</taxon>
        <taxon>Rhizobiaceae</taxon>
        <taxon>Rhizobium/Agrobacterium group</taxon>
        <taxon>Rhizobium</taxon>
    </lineage>
</organism>
<reference evidence="2 3" key="1">
    <citation type="submission" date="2019-08" db="EMBL/GenBank/DDBJ databases">
        <title>Prosopis cineraria nodule microbiome.</title>
        <authorList>
            <person name="Ali R."/>
            <person name="Chaluvadi S.R."/>
            <person name="Wang X."/>
        </authorList>
    </citation>
    <scope>NUCLEOTIDE SEQUENCE [LARGE SCALE GENOMIC DNA]</scope>
    <source>
        <strain evidence="2 3">BG7</strain>
    </source>
</reference>
<gene>
    <name evidence="2" type="ORF">FZ934_11005</name>
</gene>
<dbReference type="Proteomes" id="UP000326881">
    <property type="component" value="Chromosome"/>
</dbReference>
<evidence type="ECO:0000313" key="3">
    <source>
        <dbReference type="Proteomes" id="UP000326881"/>
    </source>
</evidence>
<dbReference type="RefSeq" id="WP_153271094.1">
    <property type="nucleotide sequence ID" value="NZ_CP043498.1"/>
</dbReference>
<sequence length="167" mass="18482">MLFGQSVFQSVLDRLKSEDEEAEEHQAHSTARVHGFNTGLAFDVMEGVSASAARPGQAYFENLEIEEPRPAPPPETAAEPEPVPPEPEPEPIIPERLTRILPQEIAAEIAISSRDTLKSLGEKRRAFAKANHPDSVAPAFRPNATRRMTIANLLIDEAIRRLSRLRS</sequence>
<accession>A0A5Q0CB22</accession>
<protein>
    <submittedName>
        <fullName evidence="2">Uncharacterized protein</fullName>
    </submittedName>
</protein>
<dbReference type="OrthoDB" id="7932606at2"/>
<dbReference type="KEGG" id="rgr:FZ934_11005"/>
<dbReference type="EMBL" id="CP043498">
    <property type="protein sequence ID" value="QFY60899.1"/>
    <property type="molecule type" value="Genomic_DNA"/>
</dbReference>
<feature type="compositionally biased region" description="Pro residues" evidence="1">
    <location>
        <begin position="70"/>
        <end position="92"/>
    </location>
</feature>